<evidence type="ECO:0000256" key="4">
    <source>
        <dbReference type="ARBA" id="ARBA00022795"/>
    </source>
</evidence>
<gene>
    <name evidence="7" type="primary">fliS</name>
    <name evidence="7" type="ORF">ENV62_06590</name>
</gene>
<feature type="compositionally biased region" description="Basic and acidic residues" evidence="6">
    <location>
        <begin position="130"/>
        <end position="141"/>
    </location>
</feature>
<dbReference type="InterPro" id="IPR036584">
    <property type="entry name" value="FliS_sf"/>
</dbReference>
<reference evidence="7" key="1">
    <citation type="journal article" date="2020" name="mSystems">
        <title>Genome- and Community-Level Interaction Insights into Carbon Utilization and Element Cycling Functions of Hydrothermarchaeota in Hydrothermal Sediment.</title>
        <authorList>
            <person name="Zhou Z."/>
            <person name="Liu Y."/>
            <person name="Xu W."/>
            <person name="Pan J."/>
            <person name="Luo Z.H."/>
            <person name="Li M."/>
        </authorList>
    </citation>
    <scope>NUCLEOTIDE SEQUENCE [LARGE SCALE GENOMIC DNA]</scope>
    <source>
        <strain evidence="7">SpSt-776</strain>
    </source>
</reference>
<dbReference type="GO" id="GO:0005829">
    <property type="term" value="C:cytosol"/>
    <property type="evidence" value="ECO:0007669"/>
    <property type="project" value="UniProtKB-SubCell"/>
</dbReference>
<organism evidence="7">
    <name type="scientific">Desulfobacca acetoxidans</name>
    <dbReference type="NCBI Taxonomy" id="60893"/>
    <lineage>
        <taxon>Bacteria</taxon>
        <taxon>Pseudomonadati</taxon>
        <taxon>Thermodesulfobacteriota</taxon>
        <taxon>Desulfobaccia</taxon>
        <taxon>Desulfobaccales</taxon>
        <taxon>Desulfobaccaceae</taxon>
        <taxon>Desulfobacca</taxon>
    </lineage>
</organism>
<feature type="compositionally biased region" description="Polar residues" evidence="6">
    <location>
        <begin position="142"/>
        <end position="152"/>
    </location>
</feature>
<keyword evidence="4" id="KW-1005">Bacterial flagellum biogenesis</keyword>
<dbReference type="EMBL" id="DTHB01000045">
    <property type="protein sequence ID" value="HGB14884.1"/>
    <property type="molecule type" value="Genomic_DNA"/>
</dbReference>
<evidence type="ECO:0000256" key="1">
    <source>
        <dbReference type="ARBA" id="ARBA00004514"/>
    </source>
</evidence>
<evidence type="ECO:0000256" key="3">
    <source>
        <dbReference type="ARBA" id="ARBA00022490"/>
    </source>
</evidence>
<dbReference type="NCBIfam" id="TIGR00208">
    <property type="entry name" value="fliS"/>
    <property type="match status" value="1"/>
</dbReference>
<dbReference type="CDD" id="cd16098">
    <property type="entry name" value="FliS"/>
    <property type="match status" value="1"/>
</dbReference>
<dbReference type="InterPro" id="IPR003713">
    <property type="entry name" value="FliS"/>
</dbReference>
<dbReference type="Pfam" id="PF02561">
    <property type="entry name" value="FliS"/>
    <property type="match status" value="1"/>
</dbReference>
<keyword evidence="7" id="KW-0969">Cilium</keyword>
<keyword evidence="7" id="KW-0282">Flagellum</keyword>
<keyword evidence="7" id="KW-0966">Cell projection</keyword>
<dbReference type="Gene3D" id="1.20.120.340">
    <property type="entry name" value="Flagellar protein FliS"/>
    <property type="match status" value="1"/>
</dbReference>
<sequence length="152" mass="16888">MGLMKVTGAQKQYAVTQVNTADRLQLVVMLYEGAISFLRQAKEKMALQDASGKGLYLSKALDVIAELNASLNFQEGGEVAANLFHLYNFMTAHLTRANLHWDQKAVDEVLAMLLQLKEAWEEVSRKARQGELGEGLEKPETQPRQNLGSLVV</sequence>
<feature type="region of interest" description="Disordered" evidence="6">
    <location>
        <begin position="130"/>
        <end position="152"/>
    </location>
</feature>
<proteinExistence type="inferred from homology"/>
<comment type="subcellular location">
    <subcellularLocation>
        <location evidence="1">Cytoplasm</location>
        <location evidence="1">Cytosol</location>
    </subcellularLocation>
</comment>
<accession>A0A7C3SJ60</accession>
<evidence type="ECO:0000313" key="7">
    <source>
        <dbReference type="EMBL" id="HGB14884.1"/>
    </source>
</evidence>
<keyword evidence="3" id="KW-0963">Cytoplasm</keyword>
<dbReference type="GO" id="GO:0071973">
    <property type="term" value="P:bacterial-type flagellum-dependent cell motility"/>
    <property type="evidence" value="ECO:0007669"/>
    <property type="project" value="TreeGrafter"/>
</dbReference>
<evidence type="ECO:0000256" key="5">
    <source>
        <dbReference type="ARBA" id="ARBA00023186"/>
    </source>
</evidence>
<evidence type="ECO:0000256" key="6">
    <source>
        <dbReference type="SAM" id="MobiDB-lite"/>
    </source>
</evidence>
<dbReference type="PANTHER" id="PTHR34773">
    <property type="entry name" value="FLAGELLAR SECRETION CHAPERONE FLIS"/>
    <property type="match status" value="1"/>
</dbReference>
<name>A0A7C3SJ60_9BACT</name>
<protein>
    <submittedName>
        <fullName evidence="7">Flagellar export chaperone FliS</fullName>
    </submittedName>
</protein>
<comment type="similarity">
    <text evidence="2">Belongs to the FliS family.</text>
</comment>
<dbReference type="AlphaFoldDB" id="A0A7C3SJ60"/>
<comment type="caution">
    <text evidence="7">The sequence shown here is derived from an EMBL/GenBank/DDBJ whole genome shotgun (WGS) entry which is preliminary data.</text>
</comment>
<keyword evidence="5" id="KW-0143">Chaperone</keyword>
<dbReference type="GO" id="GO:0044780">
    <property type="term" value="P:bacterial-type flagellum assembly"/>
    <property type="evidence" value="ECO:0007669"/>
    <property type="project" value="InterPro"/>
</dbReference>
<evidence type="ECO:0000256" key="2">
    <source>
        <dbReference type="ARBA" id="ARBA00008787"/>
    </source>
</evidence>
<dbReference type="SUPFAM" id="SSF101116">
    <property type="entry name" value="Flagellar export chaperone FliS"/>
    <property type="match status" value="1"/>
</dbReference>
<dbReference type="PANTHER" id="PTHR34773:SF1">
    <property type="entry name" value="FLAGELLAR SECRETION CHAPERONE FLIS"/>
    <property type="match status" value="1"/>
</dbReference>